<feature type="transmembrane region" description="Helical" evidence="6">
    <location>
        <begin position="267"/>
        <end position="288"/>
    </location>
</feature>
<dbReference type="STRING" id="483937.AMQ84_29340"/>
<evidence type="ECO:0000313" key="7">
    <source>
        <dbReference type="EMBL" id="CQR55441.1"/>
    </source>
</evidence>
<evidence type="ECO:0000256" key="5">
    <source>
        <dbReference type="ARBA" id="ARBA00023136"/>
    </source>
</evidence>
<keyword evidence="2" id="KW-1003">Cell membrane</keyword>
<feature type="transmembrane region" description="Helical" evidence="6">
    <location>
        <begin position="377"/>
        <end position="396"/>
    </location>
</feature>
<feature type="transmembrane region" description="Helical" evidence="6">
    <location>
        <begin position="467"/>
        <end position="488"/>
    </location>
</feature>
<evidence type="ECO:0000256" key="3">
    <source>
        <dbReference type="ARBA" id="ARBA00022692"/>
    </source>
</evidence>
<accession>A0A0E4HB33</accession>
<evidence type="ECO:0000256" key="2">
    <source>
        <dbReference type="ARBA" id="ARBA00022475"/>
    </source>
</evidence>
<dbReference type="PANTHER" id="PTHR30250:SF21">
    <property type="entry name" value="LIPID II FLIPPASE MURJ"/>
    <property type="match status" value="1"/>
</dbReference>
<feature type="transmembrane region" description="Helical" evidence="6">
    <location>
        <begin position="213"/>
        <end position="236"/>
    </location>
</feature>
<feature type="transmembrane region" description="Helical" evidence="6">
    <location>
        <begin position="119"/>
        <end position="137"/>
    </location>
</feature>
<sequence>MNGSRLLRQSAIRAFALFIVKLTGLIGRVILTRIVGAEGIGLYQIAYSFYGFVLMFTGGLPTTLAMASAKKPAQSWSLLKIISLGVILFGGIVSMAVFWNSPAISRFLGNPGLEYSIRGLAPSLFAVPLLGLVRGYLQGHKQIGVIALSEIIEQASRIFFMLLIVWHVLPLGINRAIGSGLYGTFIGALSAFSLLTIYISVNKTSLPYNTSYTVQSLPIFWFIQSSLMISATRLIIPASEFIDAVLIPNRLLAAGYSTSEATSMYGVIYGMAVIVAYAPTLLTGALCHTLSVQIAAEWQQGNMQRFNRLSATAFKVCWLWGIATALFLKGYAPELSLFIFNTETAGPAIKYLAAIPLLVGFREISTSILWSQDIRKSPFYGLLTGIICATAAQYFLVGIPGFGYKGAAIAILLLEAVASLWNLQALRFKIDQLSTLLFGLLSDLIVLSVALFGVRQLSQSFPGTPSGFGRFLFAALLYFLVVGLYMYLRCIRKRK</sequence>
<keyword evidence="5 6" id="KW-0472">Membrane</keyword>
<gene>
    <name evidence="7" type="ORF">PRIO_3038</name>
</gene>
<feature type="transmembrane region" description="Helical" evidence="6">
    <location>
        <begin position="348"/>
        <end position="365"/>
    </location>
</feature>
<dbReference type="HOGENOM" id="CLU_022017_2_1_9"/>
<dbReference type="Proteomes" id="UP000033163">
    <property type="component" value="Chromosome I"/>
</dbReference>
<dbReference type="AlphaFoldDB" id="A0A0E4HB33"/>
<protein>
    <submittedName>
        <fullName evidence="7">Membrane protein</fullName>
    </submittedName>
</protein>
<dbReference type="KEGG" id="pri:PRIO_3038"/>
<feature type="transmembrane region" description="Helical" evidence="6">
    <location>
        <begin position="12"/>
        <end position="35"/>
    </location>
</feature>
<evidence type="ECO:0000313" key="8">
    <source>
        <dbReference type="Proteomes" id="UP000033163"/>
    </source>
</evidence>
<dbReference type="PIRSF" id="PIRSF038958">
    <property type="entry name" value="PG_synth_SpoVB"/>
    <property type="match status" value="1"/>
</dbReference>
<dbReference type="PANTHER" id="PTHR30250">
    <property type="entry name" value="PST FAMILY PREDICTED COLANIC ACID TRANSPORTER"/>
    <property type="match status" value="1"/>
</dbReference>
<proteinExistence type="predicted"/>
<feature type="transmembrane region" description="Helical" evidence="6">
    <location>
        <begin position="183"/>
        <end position="201"/>
    </location>
</feature>
<feature type="transmembrane region" description="Helical" evidence="6">
    <location>
        <begin position="402"/>
        <end position="423"/>
    </location>
</feature>
<evidence type="ECO:0000256" key="1">
    <source>
        <dbReference type="ARBA" id="ARBA00004651"/>
    </source>
</evidence>
<reference evidence="8" key="1">
    <citation type="submission" date="2015-03" db="EMBL/GenBank/DDBJ databases">
        <authorList>
            <person name="Wibberg D."/>
        </authorList>
    </citation>
    <scope>NUCLEOTIDE SEQUENCE [LARGE SCALE GENOMIC DNA]</scope>
</reference>
<comment type="subcellular location">
    <subcellularLocation>
        <location evidence="1">Cell membrane</location>
        <topology evidence="1">Multi-pass membrane protein</topology>
    </subcellularLocation>
</comment>
<dbReference type="PATRIC" id="fig|1073571.4.peg.3238"/>
<feature type="transmembrane region" description="Helical" evidence="6">
    <location>
        <begin position="158"/>
        <end position="177"/>
    </location>
</feature>
<feature type="transmembrane region" description="Helical" evidence="6">
    <location>
        <begin position="47"/>
        <end position="66"/>
    </location>
</feature>
<evidence type="ECO:0000256" key="4">
    <source>
        <dbReference type="ARBA" id="ARBA00022989"/>
    </source>
</evidence>
<dbReference type="InterPro" id="IPR050833">
    <property type="entry name" value="Poly_Biosynth_Transport"/>
</dbReference>
<dbReference type="InterPro" id="IPR024923">
    <property type="entry name" value="PG_synth_SpoVB"/>
</dbReference>
<dbReference type="GO" id="GO:0005886">
    <property type="term" value="C:plasma membrane"/>
    <property type="evidence" value="ECO:0007669"/>
    <property type="project" value="UniProtKB-SubCell"/>
</dbReference>
<keyword evidence="4 6" id="KW-1133">Transmembrane helix</keyword>
<feature type="transmembrane region" description="Helical" evidence="6">
    <location>
        <begin position="78"/>
        <end position="99"/>
    </location>
</feature>
<feature type="transmembrane region" description="Helical" evidence="6">
    <location>
        <begin position="309"/>
        <end position="328"/>
    </location>
</feature>
<dbReference type="RefSeq" id="WP_046503225.1">
    <property type="nucleotide sequence ID" value="NZ_LN831776.1"/>
</dbReference>
<dbReference type="InterPro" id="IPR002797">
    <property type="entry name" value="Polysacc_synth"/>
</dbReference>
<organism evidence="7 8">
    <name type="scientific">Paenibacillus riograndensis SBR5</name>
    <dbReference type="NCBI Taxonomy" id="1073571"/>
    <lineage>
        <taxon>Bacteria</taxon>
        <taxon>Bacillati</taxon>
        <taxon>Bacillota</taxon>
        <taxon>Bacilli</taxon>
        <taxon>Bacillales</taxon>
        <taxon>Paenibacillaceae</taxon>
        <taxon>Paenibacillus</taxon>
        <taxon>Paenibacillus sonchi group</taxon>
    </lineage>
</organism>
<dbReference type="EMBL" id="LN831776">
    <property type="protein sequence ID" value="CQR55441.1"/>
    <property type="molecule type" value="Genomic_DNA"/>
</dbReference>
<evidence type="ECO:0000256" key="6">
    <source>
        <dbReference type="SAM" id="Phobius"/>
    </source>
</evidence>
<name>A0A0E4HB33_9BACL</name>
<keyword evidence="3 6" id="KW-0812">Transmembrane</keyword>
<dbReference type="Pfam" id="PF01943">
    <property type="entry name" value="Polysacc_synt"/>
    <property type="match status" value="1"/>
</dbReference>
<feature type="transmembrane region" description="Helical" evidence="6">
    <location>
        <begin position="435"/>
        <end position="455"/>
    </location>
</feature>